<feature type="compositionally biased region" description="Basic and acidic residues" evidence="1">
    <location>
        <begin position="87"/>
        <end position="96"/>
    </location>
</feature>
<name>A0A7I8K8S7_SPIIN</name>
<dbReference type="AlphaFoldDB" id="A0A7I8K8S7"/>
<evidence type="ECO:0000256" key="1">
    <source>
        <dbReference type="SAM" id="MobiDB-lite"/>
    </source>
</evidence>
<organism evidence="4 5">
    <name type="scientific">Spirodela intermedia</name>
    <name type="common">Intermediate duckweed</name>
    <dbReference type="NCBI Taxonomy" id="51605"/>
    <lineage>
        <taxon>Eukaryota</taxon>
        <taxon>Viridiplantae</taxon>
        <taxon>Streptophyta</taxon>
        <taxon>Embryophyta</taxon>
        <taxon>Tracheophyta</taxon>
        <taxon>Spermatophyta</taxon>
        <taxon>Magnoliopsida</taxon>
        <taxon>Liliopsida</taxon>
        <taxon>Araceae</taxon>
        <taxon>Lemnoideae</taxon>
        <taxon>Spirodela</taxon>
    </lineage>
</organism>
<accession>A0A7I8K8S7</accession>
<evidence type="ECO:0000256" key="2">
    <source>
        <dbReference type="SAM" id="Phobius"/>
    </source>
</evidence>
<keyword evidence="2" id="KW-0472">Membrane</keyword>
<evidence type="ECO:0000313" key="5">
    <source>
        <dbReference type="Proteomes" id="UP000663760"/>
    </source>
</evidence>
<protein>
    <submittedName>
        <fullName evidence="4">Uncharacterized protein</fullName>
    </submittedName>
</protein>
<sequence length="216" mass="24079">MLETRLTEEHSGASKNCRKDRIKPGGTRQEAESRDDNPHPEGNQAIAQNFNGYGTPDYFLNVSANHPPRVLLSAQLRQVPPRGHAKPGREELDQKPHGCCPHKKPKQGVPGDGPSLEIPLQVTGVQERNAHQESRPREQPQLPPREGRGGVARATQPVIGIRDLDDNLLFLVVGPLLFIVFLLLRFRGSYREQAVLLPVPFLPWSTHARFSRPSGR</sequence>
<dbReference type="Proteomes" id="UP000663760">
    <property type="component" value="Chromosome 3"/>
</dbReference>
<reference evidence="4" key="1">
    <citation type="submission" date="2020-02" db="EMBL/GenBank/DDBJ databases">
        <authorList>
            <person name="Scholz U."/>
            <person name="Mascher M."/>
            <person name="Fiebig A."/>
        </authorList>
    </citation>
    <scope>NUCLEOTIDE SEQUENCE</scope>
</reference>
<feature type="region of interest" description="Disordered" evidence="1">
    <location>
        <begin position="1"/>
        <end position="54"/>
    </location>
</feature>
<feature type="transmembrane region" description="Helical" evidence="2">
    <location>
        <begin position="168"/>
        <end position="186"/>
    </location>
</feature>
<dbReference type="EMBL" id="LR746266">
    <property type="protein sequence ID" value="CAA7393547.1"/>
    <property type="molecule type" value="Genomic_DNA"/>
</dbReference>
<feature type="compositionally biased region" description="Basic and acidic residues" evidence="1">
    <location>
        <begin position="128"/>
        <end position="138"/>
    </location>
</feature>
<feature type="region of interest" description="Disordered" evidence="1">
    <location>
        <begin position="79"/>
        <end position="151"/>
    </location>
</feature>
<keyword evidence="2" id="KW-1133">Transmembrane helix</keyword>
<keyword evidence="2" id="KW-0812">Transmembrane</keyword>
<dbReference type="EMBL" id="LR743590">
    <property type="protein sequence ID" value="CAA2617787.1"/>
    <property type="molecule type" value="Genomic_DNA"/>
</dbReference>
<feature type="compositionally biased region" description="Basic and acidic residues" evidence="1">
    <location>
        <begin position="1"/>
        <end position="39"/>
    </location>
</feature>
<proteinExistence type="predicted"/>
<evidence type="ECO:0000313" key="4">
    <source>
        <dbReference type="EMBL" id="CAA7393547.1"/>
    </source>
</evidence>
<gene>
    <name evidence="3" type="ORF">SI7747_03003949</name>
    <name evidence="4" type="ORF">SI8410_03004281</name>
</gene>
<keyword evidence="5" id="KW-1185">Reference proteome</keyword>
<evidence type="ECO:0000313" key="3">
    <source>
        <dbReference type="EMBL" id="CAA2617787.1"/>
    </source>
</evidence>